<evidence type="ECO:0000256" key="7">
    <source>
        <dbReference type="SAM" id="Phobius"/>
    </source>
</evidence>
<dbReference type="Proteomes" id="UP000596739">
    <property type="component" value="Unassembled WGS sequence"/>
</dbReference>
<dbReference type="CDD" id="cd14789">
    <property type="entry name" value="Tiki"/>
    <property type="match status" value="1"/>
</dbReference>
<feature type="transmembrane region" description="Helical" evidence="7">
    <location>
        <begin position="339"/>
        <end position="355"/>
    </location>
</feature>
<feature type="transmembrane region" description="Helical" evidence="7">
    <location>
        <begin position="182"/>
        <end position="202"/>
    </location>
</feature>
<protein>
    <submittedName>
        <fullName evidence="9">Acyltransferase family protein</fullName>
    </submittedName>
</protein>
<comment type="similarity">
    <text evidence="2">Belongs to the acyltransferase 3 family.</text>
</comment>
<feature type="transmembrane region" description="Helical" evidence="7">
    <location>
        <begin position="243"/>
        <end position="260"/>
    </location>
</feature>
<evidence type="ECO:0000256" key="6">
    <source>
        <dbReference type="ARBA" id="ARBA00023136"/>
    </source>
</evidence>
<keyword evidence="3" id="KW-1003">Cell membrane</keyword>
<evidence type="ECO:0000259" key="8">
    <source>
        <dbReference type="Pfam" id="PF01757"/>
    </source>
</evidence>
<keyword evidence="10" id="KW-1185">Reference proteome</keyword>
<feature type="transmembrane region" description="Helical" evidence="7">
    <location>
        <begin position="214"/>
        <end position="231"/>
    </location>
</feature>
<feature type="domain" description="Acyltransferase 3" evidence="8">
    <location>
        <begin position="9"/>
        <end position="320"/>
    </location>
</feature>
<proteinExistence type="inferred from homology"/>
<dbReference type="Pfam" id="PF01963">
    <property type="entry name" value="TraB_PrgY_gumN"/>
    <property type="match status" value="1"/>
</dbReference>
<keyword evidence="4 7" id="KW-0812">Transmembrane</keyword>
<evidence type="ECO:0000313" key="9">
    <source>
        <dbReference type="EMBL" id="MBK1810470.1"/>
    </source>
</evidence>
<feature type="transmembrane region" description="Helical" evidence="7">
    <location>
        <begin position="12"/>
        <end position="33"/>
    </location>
</feature>
<evidence type="ECO:0000256" key="1">
    <source>
        <dbReference type="ARBA" id="ARBA00004651"/>
    </source>
</evidence>
<comment type="caution">
    <text evidence="9">The sequence shown here is derived from an EMBL/GenBank/DDBJ whole genome shotgun (WGS) entry which is preliminary data.</text>
</comment>
<evidence type="ECO:0000256" key="5">
    <source>
        <dbReference type="ARBA" id="ARBA00022989"/>
    </source>
</evidence>
<feature type="transmembrane region" description="Helical" evidence="7">
    <location>
        <begin position="272"/>
        <end position="292"/>
    </location>
</feature>
<evidence type="ECO:0000256" key="2">
    <source>
        <dbReference type="ARBA" id="ARBA00007400"/>
    </source>
</evidence>
<keyword evidence="6 7" id="KW-0472">Membrane</keyword>
<dbReference type="PANTHER" id="PTHR40074">
    <property type="entry name" value="O-ACETYLTRANSFERASE WECH"/>
    <property type="match status" value="1"/>
</dbReference>
<evidence type="ECO:0000256" key="4">
    <source>
        <dbReference type="ARBA" id="ARBA00022692"/>
    </source>
</evidence>
<organism evidence="9 10">
    <name type="scientific">Clostridium yunnanense</name>
    <dbReference type="NCBI Taxonomy" id="2800325"/>
    <lineage>
        <taxon>Bacteria</taxon>
        <taxon>Bacillati</taxon>
        <taxon>Bacillota</taxon>
        <taxon>Clostridia</taxon>
        <taxon>Eubacteriales</taxon>
        <taxon>Clostridiaceae</taxon>
        <taxon>Clostridium</taxon>
    </lineage>
</organism>
<keyword evidence="5 7" id="KW-1133">Transmembrane helix</keyword>
<dbReference type="InterPro" id="IPR002656">
    <property type="entry name" value="Acyl_transf_3_dom"/>
</dbReference>
<keyword evidence="9" id="KW-0808">Transferase</keyword>
<keyword evidence="9" id="KW-0012">Acyltransferase</keyword>
<feature type="transmembrane region" description="Helical" evidence="7">
    <location>
        <begin position="144"/>
        <end position="162"/>
    </location>
</feature>
<feature type="transmembrane region" description="Helical" evidence="7">
    <location>
        <begin position="39"/>
        <end position="62"/>
    </location>
</feature>
<sequence length="664" mass="75614">MENTKKTYDSVNIMRMVCAILVIVIHTSAFYSLGKVPGAIFSNVIARIAVPFFFITTGYFFYEKYNREGYVKSYIKRILIYYLGFSVAYTVFVFNYIKQRNNTIEIAIKNILFNGVSGALWYLPALMLSILVVTLLLKKNWIKALVILSILAYVLGLLGDSYNGFITGTPLESIVNAYNSIFVYTRNGICFGVPFITLGILINKYKLNDRIKKAGMWVGLFSIVFALEAYYLITNNIPRDNNMYISLVVLVPFLFIGLLNHKKMISQRKSKLYRDMSLWIYCIHELFMMFIIMNLPKAATSTVIMFIIVTGLSIVTAYIAVRKKAPEYETYKKKETTKIVAILICSIIFIIVTNGKPAATETSGQINAALDLKIDEKAPSSNIVGPMWKVSNGGSNLYIYGSLGIGIGTKDMYPLSPKVEDAVKQSEGIVLEFEYDKIDGSERNRIFMLKAGDSFEKHLSKEAIDIYKGKLKEFKADYSKINKQLKAGYLPQDMVAAYNATYGKDGLKYTPDLYFFDEARKGKKNIILIGDMYKNFEDQINFPDEVVDAQVKLLKYFNRESVAKTEEALEEWKKGNIDEADNKMNNIYIVPSGEKETFDKLNIIVNKYNAGIKNKYIKEYTEKIDGYLKDKKNYFVVIPTNYLGGDEGIIKSLKEKGYNIEQIR</sequence>
<dbReference type="Pfam" id="PF01757">
    <property type="entry name" value="Acyl_transf_3"/>
    <property type="match status" value="1"/>
</dbReference>
<feature type="transmembrane region" description="Helical" evidence="7">
    <location>
        <begin position="119"/>
        <end position="137"/>
    </location>
</feature>
<accession>A0ABS1EM86</accession>
<dbReference type="RefSeq" id="WP_200267699.1">
    <property type="nucleotide sequence ID" value="NZ_JAENHN010000025.1"/>
</dbReference>
<name>A0ABS1EM86_9CLOT</name>
<feature type="transmembrane region" description="Helical" evidence="7">
    <location>
        <begin position="74"/>
        <end position="97"/>
    </location>
</feature>
<dbReference type="EMBL" id="JAENHN010000025">
    <property type="protein sequence ID" value="MBK1810470.1"/>
    <property type="molecule type" value="Genomic_DNA"/>
</dbReference>
<feature type="transmembrane region" description="Helical" evidence="7">
    <location>
        <begin position="298"/>
        <end position="319"/>
    </location>
</feature>
<comment type="subcellular location">
    <subcellularLocation>
        <location evidence="1">Cell membrane</location>
        <topology evidence="1">Multi-pass membrane protein</topology>
    </subcellularLocation>
</comment>
<gene>
    <name evidence="9" type="ORF">JHL18_07465</name>
</gene>
<reference evidence="10" key="1">
    <citation type="submission" date="2021-01" db="EMBL/GenBank/DDBJ databases">
        <title>Genome public.</title>
        <authorList>
            <person name="Liu C."/>
            <person name="Sun Q."/>
        </authorList>
    </citation>
    <scope>NUCLEOTIDE SEQUENCE [LARGE SCALE GENOMIC DNA]</scope>
    <source>
        <strain evidence="10">YIM B02505</strain>
    </source>
</reference>
<evidence type="ECO:0000256" key="3">
    <source>
        <dbReference type="ARBA" id="ARBA00022475"/>
    </source>
</evidence>
<dbReference type="InterPro" id="IPR002816">
    <property type="entry name" value="TraB/PrgY/GumN_fam"/>
</dbReference>
<evidence type="ECO:0000313" key="10">
    <source>
        <dbReference type="Proteomes" id="UP000596739"/>
    </source>
</evidence>
<dbReference type="GO" id="GO:0016746">
    <property type="term" value="F:acyltransferase activity"/>
    <property type="evidence" value="ECO:0007669"/>
    <property type="project" value="UniProtKB-KW"/>
</dbReference>
<dbReference type="PANTHER" id="PTHR40074:SF2">
    <property type="entry name" value="O-ACETYLTRANSFERASE WECH"/>
    <property type="match status" value="1"/>
</dbReference>